<comment type="caution">
    <text evidence="2">The sequence shown here is derived from an EMBL/GenBank/DDBJ whole genome shotgun (WGS) entry which is preliminary data.</text>
</comment>
<sequence length="278" mass="30054">MAPRRRPVKKGESRMDAALDAMAPFGFPNKLVRRTVDQLLEVYGGKDGWVFIEDSAYTLLINTLLEHQQEQDQDCLIENNPENSTNEASAAGCSNRNLLLPCSNPEASDDAPITNQAVDTISAASETGNYLPIAVDTTTGTSKAVIGLPITVDTSAAPSRPSNQLFIMAVDTATATSKTVNRIPIKPDNTSATKHQPGSQPSIKVVDTVSAINEINNQVSSKSIVDTVSADNKYEPPQTKSSQPIGKLCHKRRRPCHGWISSDDEEEDLIELPATNKL</sequence>
<proteinExistence type="predicted"/>
<reference evidence="2 3" key="1">
    <citation type="journal article" date="2022" name="Nat. Genet.">
        <title>Improved pea reference genome and pan-genome highlight genomic features and evolutionary characteristics.</title>
        <authorList>
            <person name="Yang T."/>
            <person name="Liu R."/>
            <person name="Luo Y."/>
            <person name="Hu S."/>
            <person name="Wang D."/>
            <person name="Wang C."/>
            <person name="Pandey M.K."/>
            <person name="Ge S."/>
            <person name="Xu Q."/>
            <person name="Li N."/>
            <person name="Li G."/>
            <person name="Huang Y."/>
            <person name="Saxena R.K."/>
            <person name="Ji Y."/>
            <person name="Li M."/>
            <person name="Yan X."/>
            <person name="He Y."/>
            <person name="Liu Y."/>
            <person name="Wang X."/>
            <person name="Xiang C."/>
            <person name="Varshney R.K."/>
            <person name="Ding H."/>
            <person name="Gao S."/>
            <person name="Zong X."/>
        </authorList>
    </citation>
    <scope>NUCLEOTIDE SEQUENCE [LARGE SCALE GENOMIC DNA]</scope>
    <source>
        <strain evidence="2 3">cv. Zhongwan 6</strain>
    </source>
</reference>
<dbReference type="PANTHER" id="PTHR34271:SF1">
    <property type="entry name" value="NUCLEOLAR HISTONE METHYLTRANSFERASE-RELATED PROTEIN"/>
    <property type="match status" value="1"/>
</dbReference>
<protein>
    <recommendedName>
        <fullName evidence="1">WIYLD domain-containing protein</fullName>
    </recommendedName>
</protein>
<evidence type="ECO:0000313" key="3">
    <source>
        <dbReference type="Proteomes" id="UP001058974"/>
    </source>
</evidence>
<dbReference type="Gramene" id="Psat06G0398500-T1">
    <property type="protein sequence ID" value="KAI5398408.1"/>
    <property type="gene ID" value="KIW84_063985"/>
</dbReference>
<dbReference type="InterPro" id="IPR018848">
    <property type="entry name" value="WIYLD_domain"/>
</dbReference>
<keyword evidence="3" id="KW-1185">Reference proteome</keyword>
<dbReference type="EMBL" id="JAMSHJ010000006">
    <property type="protein sequence ID" value="KAI5398408.1"/>
    <property type="molecule type" value="Genomic_DNA"/>
</dbReference>
<dbReference type="Gramene" id="PSAT_LOCUS27172_t1">
    <property type="protein sequence ID" value="CAL5208485.1"/>
    <property type="gene ID" value="PSAT_LOCUS27172"/>
</dbReference>
<gene>
    <name evidence="2" type="ORF">KIW84_063985</name>
</gene>
<dbReference type="InterPro" id="IPR043017">
    <property type="entry name" value="WIYLD_dom_sf"/>
</dbReference>
<dbReference type="OrthoDB" id="1898570at2759"/>
<dbReference type="PANTHER" id="PTHR34271">
    <property type="entry name" value="NUCLEOLAR HISTONE METHYLTRANSFERASE-RELATED PROTEIN"/>
    <property type="match status" value="1"/>
</dbReference>
<dbReference type="Pfam" id="PF10440">
    <property type="entry name" value="WIYLD"/>
    <property type="match status" value="1"/>
</dbReference>
<evidence type="ECO:0000313" key="2">
    <source>
        <dbReference type="EMBL" id="KAI5398408.1"/>
    </source>
</evidence>
<name>A0A9D5A8H1_PEA</name>
<evidence type="ECO:0000259" key="1">
    <source>
        <dbReference type="Pfam" id="PF10440"/>
    </source>
</evidence>
<accession>A0A9D5A8H1</accession>
<dbReference type="Gene3D" id="1.10.8.850">
    <property type="entry name" value="Histone-lysine N methyltransferase , C-terminal domain-like"/>
    <property type="match status" value="1"/>
</dbReference>
<dbReference type="Gramene" id="Psat6g147880.2">
    <property type="protein sequence ID" value="Psat6g147880.2.cds"/>
    <property type="gene ID" value="Psat6g147880"/>
</dbReference>
<dbReference type="AlphaFoldDB" id="A0A9D5A8H1"/>
<organism evidence="2 3">
    <name type="scientific">Pisum sativum</name>
    <name type="common">Garden pea</name>
    <name type="synonym">Lathyrus oleraceus</name>
    <dbReference type="NCBI Taxonomy" id="3888"/>
    <lineage>
        <taxon>Eukaryota</taxon>
        <taxon>Viridiplantae</taxon>
        <taxon>Streptophyta</taxon>
        <taxon>Embryophyta</taxon>
        <taxon>Tracheophyta</taxon>
        <taxon>Spermatophyta</taxon>
        <taxon>Magnoliopsida</taxon>
        <taxon>eudicotyledons</taxon>
        <taxon>Gunneridae</taxon>
        <taxon>Pentapetalae</taxon>
        <taxon>rosids</taxon>
        <taxon>fabids</taxon>
        <taxon>Fabales</taxon>
        <taxon>Fabaceae</taxon>
        <taxon>Papilionoideae</taxon>
        <taxon>50 kb inversion clade</taxon>
        <taxon>NPAAA clade</taxon>
        <taxon>Hologalegina</taxon>
        <taxon>IRL clade</taxon>
        <taxon>Fabeae</taxon>
        <taxon>Lathyrus</taxon>
    </lineage>
</organism>
<dbReference type="Proteomes" id="UP001058974">
    <property type="component" value="Chromosome 6"/>
</dbReference>
<feature type="domain" description="WIYLD" evidence="1">
    <location>
        <begin position="9"/>
        <end position="70"/>
    </location>
</feature>